<reference evidence="2 3" key="1">
    <citation type="submission" date="2018-11" db="EMBL/GenBank/DDBJ databases">
        <authorList>
            <consortium name="Pathogen Informatics"/>
        </authorList>
    </citation>
    <scope>NUCLEOTIDE SEQUENCE [LARGE SCALE GENOMIC DNA]</scope>
</reference>
<keyword evidence="1" id="KW-0812">Transmembrane</keyword>
<evidence type="ECO:0000313" key="3">
    <source>
        <dbReference type="Proteomes" id="UP000280834"/>
    </source>
</evidence>
<keyword evidence="1" id="KW-1133">Transmembrane helix</keyword>
<feature type="transmembrane region" description="Helical" evidence="1">
    <location>
        <begin position="7"/>
        <end position="28"/>
    </location>
</feature>
<evidence type="ECO:0000256" key="1">
    <source>
        <dbReference type="SAM" id="Phobius"/>
    </source>
</evidence>
<sequence>MLDFRYFTCFFVVKFSSYFAFILFIPYIRLTAEDTHKNKLLYNYCKR</sequence>
<keyword evidence="1" id="KW-0472">Membrane</keyword>
<evidence type="ECO:0000313" key="2">
    <source>
        <dbReference type="EMBL" id="VDO14558.1"/>
    </source>
</evidence>
<gene>
    <name evidence="2" type="ORF">BTMF_LOCUS3338</name>
</gene>
<keyword evidence="3" id="KW-1185">Reference proteome</keyword>
<dbReference type="AlphaFoldDB" id="A0A3P7WAC8"/>
<organism evidence="2 3">
    <name type="scientific">Brugia timori</name>
    <dbReference type="NCBI Taxonomy" id="42155"/>
    <lineage>
        <taxon>Eukaryota</taxon>
        <taxon>Metazoa</taxon>
        <taxon>Ecdysozoa</taxon>
        <taxon>Nematoda</taxon>
        <taxon>Chromadorea</taxon>
        <taxon>Rhabditida</taxon>
        <taxon>Spirurina</taxon>
        <taxon>Spiruromorpha</taxon>
        <taxon>Filarioidea</taxon>
        <taxon>Onchocercidae</taxon>
        <taxon>Brugia</taxon>
    </lineage>
</organism>
<dbReference type="EMBL" id="UZAG01002981">
    <property type="protein sequence ID" value="VDO14558.1"/>
    <property type="molecule type" value="Genomic_DNA"/>
</dbReference>
<name>A0A3P7WAC8_9BILA</name>
<protein>
    <submittedName>
        <fullName evidence="2">Uncharacterized protein</fullName>
    </submittedName>
</protein>
<proteinExistence type="predicted"/>
<dbReference type="Proteomes" id="UP000280834">
    <property type="component" value="Unassembled WGS sequence"/>
</dbReference>
<accession>A0A3P7WAC8</accession>